<evidence type="ECO:0000313" key="1">
    <source>
        <dbReference type="EMBL" id="SMO93198.1"/>
    </source>
</evidence>
<proteinExistence type="predicted"/>
<keyword evidence="2" id="KW-1185">Reference proteome</keyword>
<dbReference type="EMBL" id="FXTN01000011">
    <property type="protein sequence ID" value="SMO93198.1"/>
    <property type="molecule type" value="Genomic_DNA"/>
</dbReference>
<evidence type="ECO:0000313" key="2">
    <source>
        <dbReference type="Proteomes" id="UP000320300"/>
    </source>
</evidence>
<dbReference type="Proteomes" id="UP000320300">
    <property type="component" value="Unassembled WGS sequence"/>
</dbReference>
<dbReference type="RefSeq" id="WP_142530003.1">
    <property type="nucleotide sequence ID" value="NZ_CBCSJO010000001.1"/>
</dbReference>
<dbReference type="OrthoDB" id="825882at2"/>
<organism evidence="1 2">
    <name type="scientific">Pedobacter westerhofensis</name>
    <dbReference type="NCBI Taxonomy" id="425512"/>
    <lineage>
        <taxon>Bacteria</taxon>
        <taxon>Pseudomonadati</taxon>
        <taxon>Bacteroidota</taxon>
        <taxon>Sphingobacteriia</taxon>
        <taxon>Sphingobacteriales</taxon>
        <taxon>Sphingobacteriaceae</taxon>
        <taxon>Pedobacter</taxon>
    </lineage>
</organism>
<dbReference type="AlphaFoldDB" id="A0A521FAJ2"/>
<sequence length="118" mass="13020">MQSSYLLKLSMAQQDSLAHSTAIQAELLAAAIHEHAEQIGYMLQAYFPREKIRRVALVPGTIAAGQEGTLKAQIDFVKEEFNSCSAIDTELKDKMTITIVPDRSAGTLKLEGETWPEL</sequence>
<name>A0A521FAJ2_9SPHI</name>
<accession>A0A521FAJ2</accession>
<gene>
    <name evidence="1" type="ORF">SAMN06265348_11112</name>
</gene>
<reference evidence="1 2" key="1">
    <citation type="submission" date="2017-05" db="EMBL/GenBank/DDBJ databases">
        <authorList>
            <person name="Varghese N."/>
            <person name="Submissions S."/>
        </authorList>
    </citation>
    <scope>NUCLEOTIDE SEQUENCE [LARGE SCALE GENOMIC DNA]</scope>
    <source>
        <strain evidence="1 2">DSM 19036</strain>
    </source>
</reference>
<protein>
    <submittedName>
        <fullName evidence="1">Uncharacterized protein</fullName>
    </submittedName>
</protein>